<keyword evidence="13" id="KW-0406">Ion transport</keyword>
<proteinExistence type="inferred from homology"/>
<dbReference type="InterPro" id="IPR023298">
    <property type="entry name" value="ATPase_P-typ_TM_dom_sf"/>
</dbReference>
<feature type="transmembrane region" description="Helical" evidence="15">
    <location>
        <begin position="1290"/>
        <end position="1310"/>
    </location>
</feature>
<keyword evidence="5 15" id="KW-0479">Metal-binding</keyword>
<evidence type="ECO:0000256" key="2">
    <source>
        <dbReference type="ARBA" id="ARBA00012517"/>
    </source>
</evidence>
<dbReference type="RefSeq" id="XP_013412280.1">
    <property type="nucleotide sequence ID" value="XM_013556826.1"/>
</dbReference>
<dbReference type="PRINTS" id="PR00942">
    <property type="entry name" value="CUATPASEI"/>
</dbReference>
<dbReference type="GO" id="GO:0140581">
    <property type="term" value="F:P-type monovalent copper transporter activity"/>
    <property type="evidence" value="ECO:0007669"/>
    <property type="project" value="UniProtKB-EC"/>
</dbReference>
<dbReference type="SFLD" id="SFLDF00027">
    <property type="entry name" value="p-type_atpase"/>
    <property type="match status" value="1"/>
</dbReference>
<evidence type="ECO:0000256" key="12">
    <source>
        <dbReference type="ARBA" id="ARBA00023008"/>
    </source>
</evidence>
<evidence type="ECO:0000313" key="19">
    <source>
        <dbReference type="RefSeq" id="XP_013412280.1"/>
    </source>
</evidence>
<feature type="transmembrane region" description="Helical" evidence="15">
    <location>
        <begin position="692"/>
        <end position="714"/>
    </location>
</feature>
<dbReference type="PANTHER" id="PTHR46594:SF4">
    <property type="entry name" value="P-TYPE CATION-TRANSPORTING ATPASE"/>
    <property type="match status" value="1"/>
</dbReference>
<dbReference type="Gene3D" id="3.40.1110.10">
    <property type="entry name" value="Calcium-transporting ATPase, cytoplasmic domain N"/>
    <property type="match status" value="1"/>
</dbReference>
<dbReference type="Proteomes" id="UP000085678">
    <property type="component" value="Unplaced"/>
</dbReference>
<dbReference type="InterPro" id="IPR018303">
    <property type="entry name" value="ATPase_P-typ_P_site"/>
</dbReference>
<evidence type="ECO:0000256" key="6">
    <source>
        <dbReference type="ARBA" id="ARBA00022737"/>
    </source>
</evidence>
<keyword evidence="14 15" id="KW-0472">Membrane</keyword>
<feature type="domain" description="HMA" evidence="17">
    <location>
        <begin position="82"/>
        <end position="148"/>
    </location>
</feature>
<dbReference type="EC" id="7.2.2.8" evidence="2"/>
<keyword evidence="6" id="KW-0677">Repeat</keyword>
<dbReference type="InterPro" id="IPR023299">
    <property type="entry name" value="ATPase_P-typ_cyto_dom_N"/>
</dbReference>
<dbReference type="PANTHER" id="PTHR46594">
    <property type="entry name" value="P-TYPE CATION-TRANSPORTING ATPASE"/>
    <property type="match status" value="1"/>
</dbReference>
<dbReference type="InterPro" id="IPR017969">
    <property type="entry name" value="Heavy-metal-associated_CS"/>
</dbReference>
<dbReference type="GO" id="GO:0005524">
    <property type="term" value="F:ATP binding"/>
    <property type="evidence" value="ECO:0007669"/>
    <property type="project" value="UniProtKB-UniRule"/>
</dbReference>
<dbReference type="Gene3D" id="3.40.50.1000">
    <property type="entry name" value="HAD superfamily/HAD-like"/>
    <property type="match status" value="1"/>
</dbReference>
<evidence type="ECO:0000313" key="18">
    <source>
        <dbReference type="Proteomes" id="UP000085678"/>
    </source>
</evidence>
<feature type="transmembrane region" description="Helical" evidence="15">
    <location>
        <begin position="926"/>
        <end position="950"/>
    </location>
</feature>
<feature type="compositionally biased region" description="Acidic residues" evidence="16">
    <location>
        <begin position="1422"/>
        <end position="1434"/>
    </location>
</feature>
<feature type="transmembrane region" description="Helical" evidence="15">
    <location>
        <begin position="601"/>
        <end position="620"/>
    </location>
</feature>
<evidence type="ECO:0000256" key="8">
    <source>
        <dbReference type="ARBA" id="ARBA00022796"/>
    </source>
</evidence>
<feature type="domain" description="HMA" evidence="17">
    <location>
        <begin position="240"/>
        <end position="306"/>
    </location>
</feature>
<dbReference type="SFLD" id="SFLDG00002">
    <property type="entry name" value="C1.7:_P-type_atpase_like"/>
    <property type="match status" value="1"/>
</dbReference>
<feature type="transmembrane region" description="Helical" evidence="15">
    <location>
        <begin position="884"/>
        <end position="906"/>
    </location>
</feature>
<keyword evidence="11 15" id="KW-1133">Transmembrane helix</keyword>
<dbReference type="PROSITE" id="PS01047">
    <property type="entry name" value="HMA_1"/>
    <property type="match status" value="4"/>
</dbReference>
<feature type="transmembrane region" description="Helical" evidence="15">
    <location>
        <begin position="720"/>
        <end position="741"/>
    </location>
</feature>
<evidence type="ECO:0000259" key="17">
    <source>
        <dbReference type="PROSITE" id="PS50846"/>
    </source>
</evidence>
<evidence type="ECO:0000256" key="5">
    <source>
        <dbReference type="ARBA" id="ARBA00022723"/>
    </source>
</evidence>
<dbReference type="NCBIfam" id="TIGR00003">
    <property type="entry name" value="copper ion binding protein"/>
    <property type="match status" value="6"/>
</dbReference>
<dbReference type="CDD" id="cd02094">
    <property type="entry name" value="P-type_ATPase_Cu-like"/>
    <property type="match status" value="1"/>
</dbReference>
<dbReference type="Pfam" id="PF00122">
    <property type="entry name" value="E1-E2_ATPase"/>
    <property type="match status" value="1"/>
</dbReference>
<dbReference type="InterPro" id="IPR006122">
    <property type="entry name" value="HMA_Cu_ion-bd"/>
</dbReference>
<protein>
    <recommendedName>
        <fullName evidence="2">P-type Cu(+) transporter</fullName>
        <ecNumber evidence="2">7.2.2.8</ecNumber>
    </recommendedName>
</protein>
<evidence type="ECO:0000256" key="15">
    <source>
        <dbReference type="RuleBase" id="RU362081"/>
    </source>
</evidence>
<dbReference type="FunCoup" id="A0A1S3JPI9">
    <property type="interactions" value="1668"/>
</dbReference>
<keyword evidence="3" id="KW-0813">Transport</keyword>
<feature type="domain" description="HMA" evidence="17">
    <location>
        <begin position="436"/>
        <end position="502"/>
    </location>
</feature>
<dbReference type="InterPro" id="IPR036412">
    <property type="entry name" value="HAD-like_sf"/>
</dbReference>
<keyword evidence="7 15" id="KW-0547">Nucleotide-binding</keyword>
<accession>A0A1S3JPI9</accession>
<dbReference type="Pfam" id="PF00702">
    <property type="entry name" value="Hydrolase"/>
    <property type="match status" value="1"/>
</dbReference>
<dbReference type="InterPro" id="IPR023214">
    <property type="entry name" value="HAD_sf"/>
</dbReference>
<feature type="transmembrane region" description="Helical" evidence="15">
    <location>
        <begin position="1322"/>
        <end position="1343"/>
    </location>
</feature>
<dbReference type="PROSITE" id="PS00154">
    <property type="entry name" value="ATPASE_E1_E2"/>
    <property type="match status" value="1"/>
</dbReference>
<keyword evidence="10" id="KW-1278">Translocase</keyword>
<dbReference type="CDD" id="cd00371">
    <property type="entry name" value="HMA"/>
    <property type="match status" value="7"/>
</dbReference>
<dbReference type="NCBIfam" id="TIGR01494">
    <property type="entry name" value="ATPase_P-type"/>
    <property type="match status" value="1"/>
</dbReference>
<dbReference type="InterPro" id="IPR001757">
    <property type="entry name" value="P_typ_ATPase"/>
</dbReference>
<dbReference type="InterPro" id="IPR008250">
    <property type="entry name" value="ATPase_P-typ_transduc_dom_A_sf"/>
</dbReference>
<dbReference type="InParanoid" id="A0A1S3JPI9"/>
<dbReference type="InterPro" id="IPR027256">
    <property type="entry name" value="P-typ_ATPase_IB"/>
</dbReference>
<dbReference type="FunFam" id="3.40.1110.10:FF:000023">
    <property type="entry name" value="Copper-transporting ATPase 1, putative"/>
    <property type="match status" value="1"/>
</dbReference>
<dbReference type="GO" id="GO:0016020">
    <property type="term" value="C:membrane"/>
    <property type="evidence" value="ECO:0007669"/>
    <property type="project" value="UniProtKB-SubCell"/>
</dbReference>
<dbReference type="PROSITE" id="PS50846">
    <property type="entry name" value="HMA_2"/>
    <property type="match status" value="7"/>
</dbReference>
<evidence type="ECO:0000256" key="14">
    <source>
        <dbReference type="ARBA" id="ARBA00023136"/>
    </source>
</evidence>
<dbReference type="GO" id="GO:0016887">
    <property type="term" value="F:ATP hydrolysis activity"/>
    <property type="evidence" value="ECO:0007669"/>
    <property type="project" value="InterPro"/>
</dbReference>
<keyword evidence="18" id="KW-1185">Reference proteome</keyword>
<dbReference type="InterPro" id="IPR006121">
    <property type="entry name" value="HMA_dom"/>
</dbReference>
<evidence type="ECO:0000256" key="16">
    <source>
        <dbReference type="SAM" id="MobiDB-lite"/>
    </source>
</evidence>
<dbReference type="GO" id="GO:0005507">
    <property type="term" value="F:copper ion binding"/>
    <property type="evidence" value="ECO:0007669"/>
    <property type="project" value="InterPro"/>
</dbReference>
<gene>
    <name evidence="19" type="primary">LOC106175020</name>
</gene>
<dbReference type="FunFam" id="3.30.70.100:FF:000001">
    <property type="entry name" value="ATPase copper transporting beta"/>
    <property type="match status" value="7"/>
</dbReference>
<feature type="domain" description="HMA" evidence="17">
    <location>
        <begin position="325"/>
        <end position="391"/>
    </location>
</feature>
<dbReference type="FunFam" id="2.70.150.10:FF:000002">
    <property type="entry name" value="Copper-transporting ATPase 1, putative"/>
    <property type="match status" value="1"/>
</dbReference>
<dbReference type="PRINTS" id="PR00119">
    <property type="entry name" value="CATATPASE"/>
</dbReference>
<dbReference type="GO" id="GO:0005802">
    <property type="term" value="C:trans-Golgi network"/>
    <property type="evidence" value="ECO:0007669"/>
    <property type="project" value="UniProtKB-ARBA"/>
</dbReference>
<organism evidence="18 19">
    <name type="scientific">Lingula anatina</name>
    <name type="common">Brachiopod</name>
    <name type="synonym">Lingula unguis</name>
    <dbReference type="NCBI Taxonomy" id="7574"/>
    <lineage>
        <taxon>Eukaryota</taxon>
        <taxon>Metazoa</taxon>
        <taxon>Spiralia</taxon>
        <taxon>Lophotrochozoa</taxon>
        <taxon>Brachiopoda</taxon>
        <taxon>Linguliformea</taxon>
        <taxon>Lingulata</taxon>
        <taxon>Lingulida</taxon>
        <taxon>Linguloidea</taxon>
        <taxon>Lingulidae</taxon>
        <taxon>Lingula</taxon>
    </lineage>
</organism>
<dbReference type="Gene3D" id="3.30.70.100">
    <property type="match status" value="7"/>
</dbReference>
<dbReference type="SUPFAM" id="SSF56784">
    <property type="entry name" value="HAD-like"/>
    <property type="match status" value="1"/>
</dbReference>
<feature type="domain" description="HMA" evidence="17">
    <location>
        <begin position="5"/>
        <end position="71"/>
    </location>
</feature>
<dbReference type="NCBIfam" id="TIGR01525">
    <property type="entry name" value="ATPase-IB_hvy"/>
    <property type="match status" value="1"/>
</dbReference>
<evidence type="ECO:0000256" key="1">
    <source>
        <dbReference type="ARBA" id="ARBA00004166"/>
    </source>
</evidence>
<comment type="similarity">
    <text evidence="15">Belongs to the cation transport ATPase (P-type) (TC 3.A.3) family. Type IB subfamily.</text>
</comment>
<keyword evidence="8" id="KW-0187">Copper transport</keyword>
<evidence type="ECO:0000256" key="4">
    <source>
        <dbReference type="ARBA" id="ARBA00022692"/>
    </source>
</evidence>
<evidence type="ECO:0000256" key="9">
    <source>
        <dbReference type="ARBA" id="ARBA00022840"/>
    </source>
</evidence>
<evidence type="ECO:0000256" key="7">
    <source>
        <dbReference type="ARBA" id="ARBA00022741"/>
    </source>
</evidence>
<feature type="transmembrane region" description="Helical" evidence="15">
    <location>
        <begin position="649"/>
        <end position="671"/>
    </location>
</feature>
<keyword evidence="12" id="KW-0186">Copper</keyword>
<comment type="subcellular location">
    <subcellularLocation>
        <location evidence="1">Golgi apparatus</location>
        <location evidence="1">trans-Golgi network membrane</location>
        <topology evidence="1">Multi-pass membrane protein</topology>
    </subcellularLocation>
    <subcellularLocation>
        <location evidence="15">Membrane</location>
    </subcellularLocation>
</comment>
<feature type="region of interest" description="Disordered" evidence="16">
    <location>
        <begin position="1410"/>
        <end position="1434"/>
    </location>
</feature>
<dbReference type="SUPFAM" id="SSF81665">
    <property type="entry name" value="Calcium ATPase, transmembrane domain M"/>
    <property type="match status" value="1"/>
</dbReference>
<dbReference type="OrthoDB" id="432719at2759"/>
<keyword evidence="9 15" id="KW-0067">ATP-binding</keyword>
<dbReference type="InterPro" id="IPR036163">
    <property type="entry name" value="HMA_dom_sf"/>
</dbReference>
<dbReference type="SUPFAM" id="SSF81653">
    <property type="entry name" value="Calcium ATPase, transduction domain A"/>
    <property type="match status" value="1"/>
</dbReference>
<evidence type="ECO:0000256" key="10">
    <source>
        <dbReference type="ARBA" id="ARBA00022967"/>
    </source>
</evidence>
<keyword evidence="4 15" id="KW-0812">Transmembrane</keyword>
<feature type="domain" description="HMA" evidence="17">
    <location>
        <begin position="510"/>
        <end position="576"/>
    </location>
</feature>
<dbReference type="SUPFAM" id="SSF55008">
    <property type="entry name" value="HMA, heavy metal-associated domain"/>
    <property type="match status" value="7"/>
</dbReference>
<evidence type="ECO:0000256" key="13">
    <source>
        <dbReference type="ARBA" id="ARBA00023065"/>
    </source>
</evidence>
<name>A0A1S3JPI9_LINAN</name>
<feature type="domain" description="HMA" evidence="17">
    <location>
        <begin position="157"/>
        <end position="223"/>
    </location>
</feature>
<dbReference type="Pfam" id="PF00403">
    <property type="entry name" value="HMA"/>
    <property type="match status" value="7"/>
</dbReference>
<evidence type="ECO:0000256" key="11">
    <source>
        <dbReference type="ARBA" id="ARBA00022989"/>
    </source>
</evidence>
<dbReference type="SUPFAM" id="SSF81660">
    <property type="entry name" value="Metal cation-transporting ATPase, ATP-binding domain N"/>
    <property type="match status" value="1"/>
</dbReference>
<dbReference type="STRING" id="7574.A0A1S3JPI9"/>
<dbReference type="InterPro" id="IPR044492">
    <property type="entry name" value="P_typ_ATPase_HD_dom"/>
</dbReference>
<sequence length="1434" mass="154921">MMSTKTLVAIIDGMYCQKCPKKIEDALKNKKGIGNVQVSLEDKEGVVTFDPGTISVDQILSDIQGLDAAFKAHPKATQTPVQEVTLFADHMTCGDCVKKIEDALGRLDGVTAVKVSLAMGSVTVRHNPTQISSVNLRDAIGALGFPASLRKPPQPLSSATIDIQGMTCNSCVKLIEDTIGEKSGVKSIVVSLEKGQGVIQYDPKVTTASLLAGYIDDMGYEARLLTQVPQEEPVPTCSEKSCTVDVKGMTCHSCVDLIEQVISEKPGVVKIKVSLEKGRADITFDPETTDPRQLAEDISDMGYDAEVVADSKCDEGQIQKSSKLITSNIVISGMTCQSCVKKIEGELGDVIGVGSVKVSLVEKEATVQHNPAHISADQICAKIQGLGFGASIKDVKKNASVVAKPKVIERNASLRRSKGSVRRRQPTQPREDGKYHKALFNVRGMTCASCVANIERTMAKVEGIETILVALLAQKAEVTYDPELLNPETIAKKITDLGYETTVLQEATGGHVELFISGMTCASCVGKIEDHVMKKRGVKSASVALTTSRGKFEFDPEVTGARDIIRHIESLGYEAKIFTSDSKNLAQLELERKKKSWRNSFFISLIFGVPTLLTVIFFSITKIPGGWPTPPHGAGNTTDGLINPHDIRIIPGLSLDNLLFFIFATPVQFIGERYFYIQAFKALRHRTTNMDVLIVMATTIAYCYSLGVITAAMIQQTRASPMTFFETTPMLVTFIALGRWLSHIVEGKTSEAMTKLMSLQPAEATLVERDKDGNIMNEEKIPVELVQRGDLLRVTPGEKIPVDGRVVDGKSSCDESLITGESMPVFKEPGCNVIGGSINQNGALIMEAIHVGSDSALAQIIKLVEEAQTSKAPLQALADKISSVFIPGVITASTITLVSWIIVGYVNFDLIHKDFVEGSDRSRDEVILANAFQYAITVLAVACPCALGLATPTAVMVGTGIGATSGILLKGGQPLEVAHKVKSIVFDKTGTITHGVPEVTRIVMFVRQEVLSLKELLAVTGTAEGSSEHPIGDAIVRYVKEALKCENVGNTSDFEAVSGYGIKCSVTNVEAMKDNVDVRNILNSETVVVDGVEGEEGKAEEPIGAMASKSYEVLIGNRQWMQKQGLIITPEIDEEMTKHEMQGQTAILVAVDGAVAAMMAVADTVKEEAHLAIYYLQKMGLDVYLLTGDNVKTAAAIAKKVGIKKVFAEVLPQHKKEKVEQLQRSGVKVAMVGDGVNDSPALAQADLGVAIGTGTDVAVEAADLVLMKDDLVDVIIALKLSKATVFRIRLNFFFACVYNLLGIPIAAGLLSPVNIRLQPWMAAVAMAMSSVSVVCLSLLLKLFKKPDKQEMAQNRAYIHYKEQGGQVTDENISVSRGLDDVPQRKLSGSIKGRNYPRLKEVAADDSFAVELRPGHSKSPLIEPDEEPEEWDERL</sequence>
<dbReference type="SFLD" id="SFLDS00003">
    <property type="entry name" value="Haloacid_Dehalogenase"/>
    <property type="match status" value="1"/>
</dbReference>
<dbReference type="InterPro" id="IPR059000">
    <property type="entry name" value="ATPase_P-type_domA"/>
</dbReference>
<dbReference type="FunFam" id="3.40.50.1000:FF:000031">
    <property type="entry name" value="Probable copper-transporting ATPase HMA5"/>
    <property type="match status" value="1"/>
</dbReference>
<dbReference type="Gene3D" id="2.70.150.10">
    <property type="entry name" value="Calcium-transporting ATPase, cytoplasmic transduction domain A"/>
    <property type="match status" value="1"/>
</dbReference>
<evidence type="ECO:0000256" key="3">
    <source>
        <dbReference type="ARBA" id="ARBA00022448"/>
    </source>
</evidence>
<dbReference type="GeneID" id="106175020"/>
<reference evidence="19" key="1">
    <citation type="submission" date="2025-08" db="UniProtKB">
        <authorList>
            <consortium name="RefSeq"/>
        </authorList>
    </citation>
    <scope>IDENTIFICATION</scope>
    <source>
        <tissue evidence="19">Gonads</tissue>
    </source>
</reference>